<keyword evidence="2" id="KW-1185">Reference proteome</keyword>
<proteinExistence type="predicted"/>
<dbReference type="AlphaFoldDB" id="A0A026WMS3"/>
<dbReference type="Proteomes" id="UP000053097">
    <property type="component" value="Unassembled WGS sequence"/>
</dbReference>
<protein>
    <submittedName>
        <fullName evidence="1">Uncharacterized protein</fullName>
    </submittedName>
</protein>
<evidence type="ECO:0000313" key="2">
    <source>
        <dbReference type="Proteomes" id="UP000053097"/>
    </source>
</evidence>
<accession>A0A026WMS3</accession>
<reference evidence="1 2" key="1">
    <citation type="journal article" date="2014" name="Curr. Biol.">
        <title>The genome of the clonal raider ant Cerapachys biroi.</title>
        <authorList>
            <person name="Oxley P.R."/>
            <person name="Ji L."/>
            <person name="Fetter-Pruneda I."/>
            <person name="McKenzie S.K."/>
            <person name="Li C."/>
            <person name="Hu H."/>
            <person name="Zhang G."/>
            <person name="Kronauer D.J."/>
        </authorList>
    </citation>
    <scope>NUCLEOTIDE SEQUENCE [LARGE SCALE GENOMIC DNA]</scope>
</reference>
<sequence>MRPLCDQYAKLYDVQYRILSRTLVRDPHACIPRRDPLQTMMKLDSLKRYFQF</sequence>
<evidence type="ECO:0000313" key="1">
    <source>
        <dbReference type="EMBL" id="EZA57330.1"/>
    </source>
</evidence>
<name>A0A026WMS3_OOCBI</name>
<gene>
    <name evidence="1" type="ORF">X777_02581</name>
</gene>
<dbReference type="EMBL" id="KK107151">
    <property type="protein sequence ID" value="EZA57330.1"/>
    <property type="molecule type" value="Genomic_DNA"/>
</dbReference>
<organism evidence="1 2">
    <name type="scientific">Ooceraea biroi</name>
    <name type="common">Clonal raider ant</name>
    <name type="synonym">Cerapachys biroi</name>
    <dbReference type="NCBI Taxonomy" id="2015173"/>
    <lineage>
        <taxon>Eukaryota</taxon>
        <taxon>Metazoa</taxon>
        <taxon>Ecdysozoa</taxon>
        <taxon>Arthropoda</taxon>
        <taxon>Hexapoda</taxon>
        <taxon>Insecta</taxon>
        <taxon>Pterygota</taxon>
        <taxon>Neoptera</taxon>
        <taxon>Endopterygota</taxon>
        <taxon>Hymenoptera</taxon>
        <taxon>Apocrita</taxon>
        <taxon>Aculeata</taxon>
        <taxon>Formicoidea</taxon>
        <taxon>Formicidae</taxon>
        <taxon>Dorylinae</taxon>
        <taxon>Ooceraea</taxon>
    </lineage>
</organism>